<gene>
    <name evidence="3" type="ORF">B1s21122_04810</name>
</gene>
<keyword evidence="4" id="KW-1185">Reference proteome</keyword>
<dbReference type="KEGG" id="abam:B1s21122_04810"/>
<sequence length="245" mass="28111">MTNVKVIKILSISQTSVQSRMGVLSSNESKVVHLLNTYNLALANSNSHYFSLLAKSDYNFVDGKLLQVSLSKLLRINIFQIRGIDLMKSILSTSPNGIVHLFICPNNDNSFQLKKVIDQFYPRLECDFLVPPFSDDIEVLNNEILNKMSSRKFDYIWVGVGTPKQDFLAQELYNTKKGAYIICVGAALDFLAGTKKEAPEVIQKMGLEWLFRFSQEPRRLFKRYFIKSWGFLLIILRKKIVIETQ</sequence>
<dbReference type="InterPro" id="IPR004629">
    <property type="entry name" value="WecG_TagA_CpsF"/>
</dbReference>
<dbReference type="OrthoDB" id="9771846at2"/>
<dbReference type="CDD" id="cd06533">
    <property type="entry name" value="Glyco_transf_WecG_TagA"/>
    <property type="match status" value="1"/>
</dbReference>
<dbReference type="Pfam" id="PF03808">
    <property type="entry name" value="Glyco_tran_WecG"/>
    <property type="match status" value="1"/>
</dbReference>
<evidence type="ECO:0000313" key="3">
    <source>
        <dbReference type="EMBL" id="ASY09644.1"/>
    </source>
</evidence>
<dbReference type="PANTHER" id="PTHR34136">
    <property type="match status" value="1"/>
</dbReference>
<dbReference type="NCBIfam" id="TIGR00696">
    <property type="entry name" value="wecG_tagA_cpsF"/>
    <property type="match status" value="1"/>
</dbReference>
<evidence type="ECO:0000313" key="4">
    <source>
        <dbReference type="Proteomes" id="UP000217153"/>
    </source>
</evidence>
<evidence type="ECO:0000256" key="1">
    <source>
        <dbReference type="ARBA" id="ARBA00022676"/>
    </source>
</evidence>
<dbReference type="GO" id="GO:0016758">
    <property type="term" value="F:hexosyltransferase activity"/>
    <property type="evidence" value="ECO:0007669"/>
    <property type="project" value="TreeGrafter"/>
</dbReference>
<name>A0A249JYN8_9ACTN</name>
<dbReference type="Proteomes" id="UP000217153">
    <property type="component" value="Chromosome"/>
</dbReference>
<organism evidence="3 4">
    <name type="scientific">Candidatus Nanopelagicus limnae</name>
    <dbReference type="NCBI Taxonomy" id="1884634"/>
    <lineage>
        <taxon>Bacteria</taxon>
        <taxon>Bacillati</taxon>
        <taxon>Actinomycetota</taxon>
        <taxon>Actinomycetes</taxon>
        <taxon>Candidatus Nanopelagicales</taxon>
        <taxon>Candidatus Nanopelagicaceae</taxon>
        <taxon>Candidatus Nanopelagicus</taxon>
    </lineage>
</organism>
<keyword evidence="1" id="KW-0328">Glycosyltransferase</keyword>
<evidence type="ECO:0000256" key="2">
    <source>
        <dbReference type="ARBA" id="ARBA00022679"/>
    </source>
</evidence>
<dbReference type="EMBL" id="CP016768">
    <property type="protein sequence ID" value="ASY09644.1"/>
    <property type="molecule type" value="Genomic_DNA"/>
</dbReference>
<accession>A0A249JYN8</accession>
<dbReference type="PANTHER" id="PTHR34136:SF1">
    <property type="entry name" value="UDP-N-ACETYL-D-MANNOSAMINURONIC ACID TRANSFERASE"/>
    <property type="match status" value="1"/>
</dbReference>
<proteinExistence type="predicted"/>
<reference evidence="4" key="1">
    <citation type="submission" date="2016-10" db="EMBL/GenBank/DDBJ databases">
        <title>High microdiversification within the ubiquitous acI lineage of Actinobacteria.</title>
        <authorList>
            <person name="Neuenschwander S.M."/>
            <person name="Salcher M."/>
            <person name="Ghai R."/>
            <person name="Pernthaler J."/>
        </authorList>
    </citation>
    <scope>NUCLEOTIDE SEQUENCE [LARGE SCALE GENOMIC DNA]</scope>
</reference>
<protein>
    <submittedName>
        <fullName evidence="3">N-acetylglucosaminyldiphosphoundecaprenol N-acetyl-beta-D-mannosaminyltransferase</fullName>
    </submittedName>
</protein>
<keyword evidence="2 3" id="KW-0808">Transferase</keyword>
<dbReference type="AlphaFoldDB" id="A0A249JYN8"/>